<comment type="subcellular location">
    <subcellularLocation>
        <location evidence="1">Membrane</location>
        <topology evidence="1">Multi-pass membrane protein</topology>
    </subcellularLocation>
</comment>
<feature type="transmembrane region" description="Helical" evidence="5">
    <location>
        <begin position="437"/>
        <end position="457"/>
    </location>
</feature>
<dbReference type="OrthoDB" id="9812221at2"/>
<evidence type="ECO:0000259" key="6">
    <source>
        <dbReference type="PROSITE" id="PS50850"/>
    </source>
</evidence>
<dbReference type="SUPFAM" id="SSF103473">
    <property type="entry name" value="MFS general substrate transporter"/>
    <property type="match status" value="1"/>
</dbReference>
<dbReference type="GO" id="GO:0022857">
    <property type="term" value="F:transmembrane transporter activity"/>
    <property type="evidence" value="ECO:0007669"/>
    <property type="project" value="InterPro"/>
</dbReference>
<dbReference type="Proteomes" id="UP000067626">
    <property type="component" value="Chromosome"/>
</dbReference>
<dbReference type="EMBL" id="CP012159">
    <property type="protein sequence ID" value="AKT40337.1"/>
    <property type="molecule type" value="Genomic_DNA"/>
</dbReference>
<feature type="transmembrane region" description="Helical" evidence="5">
    <location>
        <begin position="145"/>
        <end position="164"/>
    </location>
</feature>
<accession>A0A0K1EI27</accession>
<organism evidence="7 8">
    <name type="scientific">Chondromyces crocatus</name>
    <dbReference type="NCBI Taxonomy" id="52"/>
    <lineage>
        <taxon>Bacteria</taxon>
        <taxon>Pseudomonadati</taxon>
        <taxon>Myxococcota</taxon>
        <taxon>Polyangia</taxon>
        <taxon>Polyangiales</taxon>
        <taxon>Polyangiaceae</taxon>
        <taxon>Chondromyces</taxon>
    </lineage>
</organism>
<dbReference type="AlphaFoldDB" id="A0A0K1EI27"/>
<evidence type="ECO:0000256" key="4">
    <source>
        <dbReference type="ARBA" id="ARBA00023136"/>
    </source>
</evidence>
<feature type="transmembrane region" description="Helical" evidence="5">
    <location>
        <begin position="176"/>
        <end position="195"/>
    </location>
</feature>
<dbReference type="Gene3D" id="1.20.1250.20">
    <property type="entry name" value="MFS general substrate transporter like domains"/>
    <property type="match status" value="1"/>
</dbReference>
<feature type="transmembrane region" description="Helical" evidence="5">
    <location>
        <begin position="270"/>
        <end position="294"/>
    </location>
</feature>
<dbReference type="PANTHER" id="PTHR23501:SF154">
    <property type="entry name" value="MULTIDRUG-EFFLUX TRANSPORTER RV1634-RELATED"/>
    <property type="match status" value="1"/>
</dbReference>
<evidence type="ECO:0000256" key="1">
    <source>
        <dbReference type="ARBA" id="ARBA00004141"/>
    </source>
</evidence>
<feature type="transmembrane region" description="Helical" evidence="5">
    <location>
        <begin position="116"/>
        <end position="138"/>
    </location>
</feature>
<dbReference type="InterPro" id="IPR011701">
    <property type="entry name" value="MFS"/>
</dbReference>
<evidence type="ECO:0000256" key="3">
    <source>
        <dbReference type="ARBA" id="ARBA00022989"/>
    </source>
</evidence>
<feature type="transmembrane region" description="Helical" evidence="5">
    <location>
        <begin position="87"/>
        <end position="110"/>
    </location>
</feature>
<feature type="transmembrane region" description="Helical" evidence="5">
    <location>
        <begin position="306"/>
        <end position="324"/>
    </location>
</feature>
<reference evidence="7 8" key="1">
    <citation type="submission" date="2015-07" db="EMBL/GenBank/DDBJ databases">
        <title>Genome analysis of myxobacterium Chondromyces crocatus Cm c5 reveals a high potential for natural compound synthesis and the genetic basis for the loss of fruiting body formation.</title>
        <authorList>
            <person name="Zaburannyi N."/>
            <person name="Bunk B."/>
            <person name="Maier J."/>
            <person name="Overmann J."/>
            <person name="Mueller R."/>
        </authorList>
    </citation>
    <scope>NUCLEOTIDE SEQUENCE [LARGE SCALE GENOMIC DNA]</scope>
    <source>
        <strain evidence="7 8">Cm c5</strain>
    </source>
</reference>
<proteinExistence type="predicted"/>
<evidence type="ECO:0000256" key="2">
    <source>
        <dbReference type="ARBA" id="ARBA00022692"/>
    </source>
</evidence>
<feature type="transmembrane region" description="Helical" evidence="5">
    <location>
        <begin position="336"/>
        <end position="354"/>
    </location>
</feature>
<keyword evidence="4 5" id="KW-0472">Membrane</keyword>
<dbReference type="PANTHER" id="PTHR23501">
    <property type="entry name" value="MAJOR FACILITATOR SUPERFAMILY"/>
    <property type="match status" value="1"/>
</dbReference>
<dbReference type="STRING" id="52.CMC5_044900"/>
<dbReference type="PRINTS" id="PR01036">
    <property type="entry name" value="TCRTETB"/>
</dbReference>
<gene>
    <name evidence="7" type="ORF">CMC5_044900</name>
</gene>
<feature type="transmembrane region" description="Helical" evidence="5">
    <location>
        <begin position="360"/>
        <end position="381"/>
    </location>
</feature>
<evidence type="ECO:0000256" key="5">
    <source>
        <dbReference type="SAM" id="Phobius"/>
    </source>
</evidence>
<evidence type="ECO:0000313" key="7">
    <source>
        <dbReference type="EMBL" id="AKT40337.1"/>
    </source>
</evidence>
<protein>
    <submittedName>
        <fullName evidence="7">Multidrug transporter</fullName>
    </submittedName>
</protein>
<keyword evidence="8" id="KW-1185">Reference proteome</keyword>
<dbReference type="GO" id="GO:0005886">
    <property type="term" value="C:plasma membrane"/>
    <property type="evidence" value="ECO:0007669"/>
    <property type="project" value="TreeGrafter"/>
</dbReference>
<name>A0A0K1EI27_CHOCO</name>
<feature type="transmembrane region" description="Helical" evidence="5">
    <location>
        <begin position="20"/>
        <end position="44"/>
    </location>
</feature>
<dbReference type="KEGG" id="ccro:CMC5_044900"/>
<feature type="transmembrane region" description="Helical" evidence="5">
    <location>
        <begin position="207"/>
        <end position="225"/>
    </location>
</feature>
<dbReference type="InterPro" id="IPR020846">
    <property type="entry name" value="MFS_dom"/>
</dbReference>
<evidence type="ECO:0000313" key="8">
    <source>
        <dbReference type="Proteomes" id="UP000067626"/>
    </source>
</evidence>
<feature type="domain" description="Major facilitator superfamily (MFS) profile" evidence="6">
    <location>
        <begin position="22"/>
        <end position="450"/>
    </location>
</feature>
<dbReference type="Pfam" id="PF07690">
    <property type="entry name" value="MFS_1"/>
    <property type="match status" value="1"/>
</dbReference>
<keyword evidence="2 5" id="KW-0812">Transmembrane</keyword>
<feature type="transmembrane region" description="Helical" evidence="5">
    <location>
        <begin position="402"/>
        <end position="425"/>
    </location>
</feature>
<feature type="transmembrane region" description="Helical" evidence="5">
    <location>
        <begin position="231"/>
        <end position="249"/>
    </location>
</feature>
<feature type="transmembrane region" description="Helical" evidence="5">
    <location>
        <begin position="56"/>
        <end position="75"/>
    </location>
</feature>
<sequence length="475" mass="48523">MKQEMRGAAAWADLLAEGRLPRFALICLGVWLNAADSLVTATIMPTVGLDLGGYSLFSWAVAGFLVGAILAGASAGRLSEMMGLRRATVVSGLVLAAGCVVSAAAPGIWVFLFGRFLQGVGSGWMSGLSMVAIAFLFPDRHQGRVFAAAAAVWGVATVLGPLIGGLLAEAGSWRTVFWLFAVQAVLFSLAARLLLKAGVVPGRPSRVPWRQLGVLCLAIAAIAGADVSKSPGVTFAFVMVTLVLLYWLLRIDRGAETRLLPRVASDLGTICGSGYAAMFALTATSVGFLIYGPALLQKLHGLSPLGAGYAVAVHAMAWTLAAFAAAGASGRAADRWIRLGVSCVLAGPVLLAIVMRDASVPWVVAAAAIMGAGFGFSSALMNRRVLTALPDEDRAVGSSALMAVRLTGEAIGAAVTGAVANLAGFGAGLTTGSARSVAVWIFVAAIPPAAAGALAAWRMTGLVPPVRLGEPSPTA</sequence>
<dbReference type="RefSeq" id="WP_050432280.1">
    <property type="nucleotide sequence ID" value="NZ_CP012159.1"/>
</dbReference>
<dbReference type="InterPro" id="IPR036259">
    <property type="entry name" value="MFS_trans_sf"/>
</dbReference>
<dbReference type="PROSITE" id="PS50850">
    <property type="entry name" value="MFS"/>
    <property type="match status" value="1"/>
</dbReference>
<keyword evidence="3 5" id="KW-1133">Transmembrane helix</keyword>